<dbReference type="InterPro" id="IPR048254">
    <property type="entry name" value="CDP_ALCOHOL_P_TRANSF_CS"/>
</dbReference>
<dbReference type="GO" id="GO:0016020">
    <property type="term" value="C:membrane"/>
    <property type="evidence" value="ECO:0007669"/>
    <property type="project" value="UniProtKB-SubCell"/>
</dbReference>
<evidence type="ECO:0000256" key="6">
    <source>
        <dbReference type="SAM" id="Phobius"/>
    </source>
</evidence>
<proteinExistence type="inferred from homology"/>
<evidence type="ECO:0000313" key="8">
    <source>
        <dbReference type="EMBL" id="VFT90068.1"/>
    </source>
</evidence>
<dbReference type="OrthoDB" id="196717at2759"/>
<evidence type="ECO:0000313" key="7">
    <source>
        <dbReference type="EMBL" id="KAF0696015.1"/>
    </source>
</evidence>
<keyword evidence="9" id="KW-1185">Reference proteome</keyword>
<dbReference type="InterPro" id="IPR014472">
    <property type="entry name" value="CHOPT"/>
</dbReference>
<evidence type="ECO:0000256" key="3">
    <source>
        <dbReference type="ARBA" id="ARBA00022679"/>
    </source>
</evidence>
<dbReference type="GO" id="GO:0008654">
    <property type="term" value="P:phospholipid biosynthetic process"/>
    <property type="evidence" value="ECO:0007669"/>
    <property type="project" value="InterPro"/>
</dbReference>
<dbReference type="Pfam" id="PF01066">
    <property type="entry name" value="CDP-OH_P_transf"/>
    <property type="match status" value="1"/>
</dbReference>
<dbReference type="InterPro" id="IPR043130">
    <property type="entry name" value="CDP-OH_PTrfase_TM_dom"/>
</dbReference>
<dbReference type="EMBL" id="CAADRA010005459">
    <property type="protein sequence ID" value="VFT90068.1"/>
    <property type="molecule type" value="Genomic_DNA"/>
</dbReference>
<dbReference type="Gene3D" id="1.20.120.1760">
    <property type="match status" value="1"/>
</dbReference>
<reference evidence="7" key="2">
    <citation type="submission" date="2019-06" db="EMBL/GenBank/DDBJ databases">
        <title>Genomics analysis of Aphanomyces spp. identifies a new class of oomycete effector associated with host adaptation.</title>
        <authorList>
            <person name="Gaulin E."/>
        </authorList>
    </citation>
    <scope>NUCLEOTIDE SEQUENCE</scope>
    <source>
        <strain evidence="7">CBS 578.67</strain>
    </source>
</reference>
<dbReference type="InterPro" id="IPR000462">
    <property type="entry name" value="CDP-OH_P_trans"/>
</dbReference>
<accession>A0A485KXK2</accession>
<dbReference type="PROSITE" id="PS00379">
    <property type="entry name" value="CDP_ALCOHOL_P_TRANSF"/>
    <property type="match status" value="1"/>
</dbReference>
<feature type="transmembrane region" description="Helical" evidence="6">
    <location>
        <begin position="306"/>
        <end position="324"/>
    </location>
</feature>
<feature type="transmembrane region" description="Helical" evidence="6">
    <location>
        <begin position="78"/>
        <end position="97"/>
    </location>
</feature>
<evidence type="ECO:0000256" key="1">
    <source>
        <dbReference type="ARBA" id="ARBA00004370"/>
    </source>
</evidence>
<dbReference type="EMBL" id="VJMH01005438">
    <property type="protein sequence ID" value="KAF0696015.1"/>
    <property type="molecule type" value="Genomic_DNA"/>
</dbReference>
<feature type="transmembrane region" description="Helical" evidence="6">
    <location>
        <begin position="26"/>
        <end position="44"/>
    </location>
</feature>
<keyword evidence="6" id="KW-1133">Transmembrane helix</keyword>
<feature type="transmembrane region" description="Helical" evidence="6">
    <location>
        <begin position="247"/>
        <end position="267"/>
    </location>
</feature>
<keyword evidence="4 6" id="KW-0472">Membrane</keyword>
<comment type="subcellular location">
    <subcellularLocation>
        <location evidence="1">Membrane</location>
    </subcellularLocation>
</comment>
<evidence type="ECO:0000256" key="2">
    <source>
        <dbReference type="ARBA" id="ARBA00010441"/>
    </source>
</evidence>
<feature type="transmembrane region" description="Helical" evidence="6">
    <location>
        <begin position="213"/>
        <end position="235"/>
    </location>
</feature>
<feature type="transmembrane region" description="Helical" evidence="6">
    <location>
        <begin position="182"/>
        <end position="201"/>
    </location>
</feature>
<protein>
    <submittedName>
        <fullName evidence="8">Aste57867_13228 protein</fullName>
    </submittedName>
</protein>
<comment type="similarity">
    <text evidence="2 5">Belongs to the CDP-alcohol phosphatidyltransferase class-I family.</text>
</comment>
<name>A0A485KXK2_9STRA</name>
<dbReference type="AlphaFoldDB" id="A0A485KXK2"/>
<evidence type="ECO:0000256" key="5">
    <source>
        <dbReference type="RuleBase" id="RU003750"/>
    </source>
</evidence>
<dbReference type="GO" id="GO:0016780">
    <property type="term" value="F:phosphotransferase activity, for other substituted phosphate groups"/>
    <property type="evidence" value="ECO:0007669"/>
    <property type="project" value="InterPro"/>
</dbReference>
<organism evidence="8 9">
    <name type="scientific">Aphanomyces stellatus</name>
    <dbReference type="NCBI Taxonomy" id="120398"/>
    <lineage>
        <taxon>Eukaryota</taxon>
        <taxon>Sar</taxon>
        <taxon>Stramenopiles</taxon>
        <taxon>Oomycota</taxon>
        <taxon>Saprolegniomycetes</taxon>
        <taxon>Saprolegniales</taxon>
        <taxon>Verrucalvaceae</taxon>
        <taxon>Aphanomyces</taxon>
    </lineage>
</organism>
<keyword evidence="3 5" id="KW-0808">Transferase</keyword>
<dbReference type="PIRSF" id="PIRSF015665">
    <property type="entry name" value="CHOPT"/>
    <property type="match status" value="1"/>
</dbReference>
<gene>
    <name evidence="8" type="primary">Aste57867_13228</name>
    <name evidence="7" type="ORF">As57867_013179</name>
    <name evidence="8" type="ORF">ASTE57867_13228</name>
</gene>
<evidence type="ECO:0000256" key="4">
    <source>
        <dbReference type="ARBA" id="ARBA00023136"/>
    </source>
</evidence>
<sequence>MAHTYVTDAGAAQLPKYKYSGNDRSLLYNYIISPFAQIIVDTCFPEWLAPNTITTGGLALVAASHVALAYYAPTLDGVAPPAVYLFCAWALCTYQILDVTDGKQARKTGNSSPLGLLFDHGCDAVNVVFSACNMTSTMLMGPSIWAMGLLIAPASVFLFATWEEYYTGTLDLGYINGPNEGLAIMYVIYAATAFTGPAIWTQPCILYPALPNNAVFVIATAIGAGCQCLVNVINVARTVSPTEFVGAVFRLIPFVLLAVASFVYVLYSPNEVFASNPRVLMWIIGLMSCKMVMHIMLAHLCEEPYWLLRKSFVVVAAIAALVYFDVIPQADEAQVVYGVLGFVLAFYFHMVYFVIVDMTTILKIKVFVVKDKAPKDKKQ</sequence>
<feature type="transmembrane region" description="Helical" evidence="6">
    <location>
        <begin position="144"/>
        <end position="162"/>
    </location>
</feature>
<dbReference type="PANTHER" id="PTHR10414">
    <property type="entry name" value="ETHANOLAMINEPHOSPHOTRANSFERASE"/>
    <property type="match status" value="1"/>
</dbReference>
<feature type="transmembrane region" description="Helical" evidence="6">
    <location>
        <begin position="279"/>
        <end position="300"/>
    </location>
</feature>
<feature type="transmembrane region" description="Helical" evidence="6">
    <location>
        <begin position="51"/>
        <end position="72"/>
    </location>
</feature>
<keyword evidence="6" id="KW-0812">Transmembrane</keyword>
<evidence type="ECO:0000313" key="9">
    <source>
        <dbReference type="Proteomes" id="UP000332933"/>
    </source>
</evidence>
<dbReference type="Proteomes" id="UP000332933">
    <property type="component" value="Unassembled WGS sequence"/>
</dbReference>
<feature type="transmembrane region" description="Helical" evidence="6">
    <location>
        <begin position="336"/>
        <end position="355"/>
    </location>
</feature>
<dbReference type="PANTHER" id="PTHR10414:SF37">
    <property type="entry name" value="BB IN A BOXCAR, ISOFORM C"/>
    <property type="match status" value="1"/>
</dbReference>
<reference evidence="8 9" key="1">
    <citation type="submission" date="2019-03" db="EMBL/GenBank/DDBJ databases">
        <authorList>
            <person name="Gaulin E."/>
            <person name="Dumas B."/>
        </authorList>
    </citation>
    <scope>NUCLEOTIDE SEQUENCE [LARGE SCALE GENOMIC DNA]</scope>
    <source>
        <strain evidence="8">CBS 568.67</strain>
    </source>
</reference>